<proteinExistence type="predicted"/>
<dbReference type="RefSeq" id="WP_002957596.1">
    <property type="nucleotide sequence ID" value="NZ_JAERIV010000030.1"/>
</dbReference>
<dbReference type="EMBL" id="UAWL01000031">
    <property type="protein sequence ID" value="SQC36473.1"/>
    <property type="molecule type" value="Genomic_DNA"/>
</dbReference>
<evidence type="ECO:0000313" key="2">
    <source>
        <dbReference type="Proteomes" id="UP000250166"/>
    </source>
</evidence>
<name>A0A2X3EIZ5_9HELI</name>
<dbReference type="Proteomes" id="UP000250166">
    <property type="component" value="Unassembled WGS sequence"/>
</dbReference>
<dbReference type="AlphaFoldDB" id="A0A2X3EIZ5"/>
<organism evidence="1 2">
    <name type="scientific">Helicobacter fennelliae</name>
    <dbReference type="NCBI Taxonomy" id="215"/>
    <lineage>
        <taxon>Bacteria</taxon>
        <taxon>Pseudomonadati</taxon>
        <taxon>Campylobacterota</taxon>
        <taxon>Epsilonproteobacteria</taxon>
        <taxon>Campylobacterales</taxon>
        <taxon>Helicobacteraceae</taxon>
        <taxon>Helicobacter</taxon>
    </lineage>
</organism>
<protein>
    <submittedName>
        <fullName evidence="1">Type VI secretion system lysozyme-like protein</fullName>
    </submittedName>
</protein>
<dbReference type="Gene3D" id="3.10.450.40">
    <property type="match status" value="1"/>
</dbReference>
<gene>
    <name evidence="1" type="ORF">NCTC13102_02280</name>
</gene>
<dbReference type="GeneID" id="66539867"/>
<accession>A0A2X3EIZ5</accession>
<dbReference type="SUPFAM" id="SSF160719">
    <property type="entry name" value="gpW/gp25-like"/>
    <property type="match status" value="1"/>
</dbReference>
<reference evidence="1 2" key="1">
    <citation type="submission" date="2018-06" db="EMBL/GenBank/DDBJ databases">
        <authorList>
            <consortium name="Pathogen Informatics"/>
            <person name="Doyle S."/>
        </authorList>
    </citation>
    <scope>NUCLEOTIDE SEQUENCE [LARGE SCALE GENOMIC DNA]</scope>
    <source>
        <strain evidence="1 2">NCTC13102</strain>
    </source>
</reference>
<sequence length="130" mass="15515">MSLLGKIIHQLDDQCQNIPFYQNEFEDIKTNIQALLNTKLDDCIIANDLGLSNVVEFNLNASDLCFKMAKEIHFLISKYERRIRILSIRYDNSLTPWQISFFLQCNFFQDHFKEFSLEIIFKNDRYCEVF</sequence>
<evidence type="ECO:0000313" key="1">
    <source>
        <dbReference type="EMBL" id="SQC36473.1"/>
    </source>
</evidence>